<accession>A0ABD0JDA5</accession>
<gene>
    <name evidence="1" type="ORF">BaRGS_00035697</name>
</gene>
<keyword evidence="2" id="KW-1185">Reference proteome</keyword>
<feature type="non-terminal residue" evidence="1">
    <location>
        <position position="52"/>
    </location>
</feature>
<evidence type="ECO:0000313" key="2">
    <source>
        <dbReference type="Proteomes" id="UP001519460"/>
    </source>
</evidence>
<dbReference type="EMBL" id="JACVVK020000484">
    <property type="protein sequence ID" value="KAK7471650.1"/>
    <property type="molecule type" value="Genomic_DNA"/>
</dbReference>
<comment type="caution">
    <text evidence="1">The sequence shown here is derived from an EMBL/GenBank/DDBJ whole genome shotgun (WGS) entry which is preliminary data.</text>
</comment>
<name>A0ABD0JDA5_9CAEN</name>
<protein>
    <submittedName>
        <fullName evidence="1">Uncharacterized protein</fullName>
    </submittedName>
</protein>
<reference evidence="1 2" key="1">
    <citation type="journal article" date="2023" name="Sci. Data">
        <title>Genome assembly of the Korean intertidal mud-creeper Batillaria attramentaria.</title>
        <authorList>
            <person name="Patra A.K."/>
            <person name="Ho P.T."/>
            <person name="Jun S."/>
            <person name="Lee S.J."/>
            <person name="Kim Y."/>
            <person name="Won Y.J."/>
        </authorList>
    </citation>
    <scope>NUCLEOTIDE SEQUENCE [LARGE SCALE GENOMIC DNA]</scope>
    <source>
        <strain evidence="1">Wonlab-2016</strain>
    </source>
</reference>
<feature type="non-terminal residue" evidence="1">
    <location>
        <position position="1"/>
    </location>
</feature>
<dbReference type="AlphaFoldDB" id="A0ABD0JDA5"/>
<organism evidence="1 2">
    <name type="scientific">Batillaria attramentaria</name>
    <dbReference type="NCBI Taxonomy" id="370345"/>
    <lineage>
        <taxon>Eukaryota</taxon>
        <taxon>Metazoa</taxon>
        <taxon>Spiralia</taxon>
        <taxon>Lophotrochozoa</taxon>
        <taxon>Mollusca</taxon>
        <taxon>Gastropoda</taxon>
        <taxon>Caenogastropoda</taxon>
        <taxon>Sorbeoconcha</taxon>
        <taxon>Cerithioidea</taxon>
        <taxon>Batillariidae</taxon>
        <taxon>Batillaria</taxon>
    </lineage>
</organism>
<proteinExistence type="predicted"/>
<dbReference type="Proteomes" id="UP001519460">
    <property type="component" value="Unassembled WGS sequence"/>
</dbReference>
<evidence type="ECO:0000313" key="1">
    <source>
        <dbReference type="EMBL" id="KAK7471650.1"/>
    </source>
</evidence>
<sequence length="52" mass="5394">VTVVEATGGNFCFACGVTTKDPANMTYFPIRVLGGWTDAVVIGSSAVWGNGR</sequence>